<dbReference type="SUPFAM" id="SSF53850">
    <property type="entry name" value="Periplasmic binding protein-like II"/>
    <property type="match status" value="1"/>
</dbReference>
<evidence type="ECO:0000313" key="7">
    <source>
        <dbReference type="EMBL" id="PPK80866.1"/>
    </source>
</evidence>
<dbReference type="CDD" id="cd13530">
    <property type="entry name" value="PBP2_peptides_like"/>
    <property type="match status" value="1"/>
</dbReference>
<organism evidence="7 8">
    <name type="scientific">Lacrimispora xylanisolvens</name>
    <dbReference type="NCBI Taxonomy" id="384636"/>
    <lineage>
        <taxon>Bacteria</taxon>
        <taxon>Bacillati</taxon>
        <taxon>Bacillota</taxon>
        <taxon>Clostridia</taxon>
        <taxon>Lachnospirales</taxon>
        <taxon>Lachnospiraceae</taxon>
        <taxon>Lacrimispora</taxon>
    </lineage>
</organism>
<dbReference type="Proteomes" id="UP000237749">
    <property type="component" value="Unassembled WGS sequence"/>
</dbReference>
<evidence type="ECO:0000256" key="1">
    <source>
        <dbReference type="ARBA" id="ARBA00004196"/>
    </source>
</evidence>
<dbReference type="PANTHER" id="PTHR35936">
    <property type="entry name" value="MEMBRANE-BOUND LYTIC MUREIN TRANSGLYCOSYLASE F"/>
    <property type="match status" value="1"/>
</dbReference>
<comment type="similarity">
    <text evidence="2 4">Belongs to the bacterial solute-binding protein 3 family.</text>
</comment>
<feature type="chain" id="PRO_5015541369" evidence="5">
    <location>
        <begin position="29"/>
        <end position="302"/>
    </location>
</feature>
<dbReference type="Gene3D" id="3.40.190.10">
    <property type="entry name" value="Periplasmic binding protein-like II"/>
    <property type="match status" value="2"/>
</dbReference>
<sequence>MKKRKTGKRIAALAVMAAIVLTGCSQKAAEKKSDAGKTENTATGQGTGESALLKKIKEKGSILIGSSNDAPFCYMDVESGQLKGIDIEILKEICKRLGIGDIKMKEIDFSNLLVELNNNNVDMVVDGMYVKDERLQIAAFTDKWYQEGEAVVIPADSAIKSKEDLKGKSIGAQPGTAFYETAQKWLDEGKIGELLAYDNQATLMTAVNTGKVDAVVTDGIVAGFTLSADSSLKLKLLAPYEAEASGQIGAAVRFQDKDFLNEINKSLNEMKEDGTLSKILKSYGLTDDYFVGAEDGKTKNVK</sequence>
<gene>
    <name evidence="7" type="ORF">BXY41_10582</name>
</gene>
<evidence type="ECO:0000256" key="3">
    <source>
        <dbReference type="ARBA" id="ARBA00022729"/>
    </source>
</evidence>
<reference evidence="7 8" key="1">
    <citation type="submission" date="2018-02" db="EMBL/GenBank/DDBJ databases">
        <title>Genomic Encyclopedia of Archaeal and Bacterial Type Strains, Phase II (KMG-II): from individual species to whole genera.</title>
        <authorList>
            <person name="Goeker M."/>
        </authorList>
    </citation>
    <scope>NUCLEOTIDE SEQUENCE [LARGE SCALE GENOMIC DNA]</scope>
    <source>
        <strain evidence="7 8">DSM 3808</strain>
    </source>
</reference>
<keyword evidence="3 5" id="KW-0732">Signal</keyword>
<comment type="caution">
    <text evidence="7">The sequence shown here is derived from an EMBL/GenBank/DDBJ whole genome shotgun (WGS) entry which is preliminary data.</text>
</comment>
<dbReference type="RefSeq" id="WP_104436858.1">
    <property type="nucleotide sequence ID" value="NZ_PTJA01000005.1"/>
</dbReference>
<dbReference type="EMBL" id="PTJA01000005">
    <property type="protein sequence ID" value="PPK80866.1"/>
    <property type="molecule type" value="Genomic_DNA"/>
</dbReference>
<dbReference type="GO" id="GO:0030313">
    <property type="term" value="C:cell envelope"/>
    <property type="evidence" value="ECO:0007669"/>
    <property type="project" value="UniProtKB-SubCell"/>
</dbReference>
<accession>A0A2S6HSY9</accession>
<evidence type="ECO:0000256" key="4">
    <source>
        <dbReference type="RuleBase" id="RU003744"/>
    </source>
</evidence>
<dbReference type="PROSITE" id="PS01039">
    <property type="entry name" value="SBP_BACTERIAL_3"/>
    <property type="match status" value="1"/>
</dbReference>
<feature type="domain" description="Solute-binding protein family 3/N-terminal" evidence="6">
    <location>
        <begin position="61"/>
        <end position="287"/>
    </location>
</feature>
<dbReference type="InterPro" id="IPR001638">
    <property type="entry name" value="Solute-binding_3/MltF_N"/>
</dbReference>
<evidence type="ECO:0000256" key="2">
    <source>
        <dbReference type="ARBA" id="ARBA00010333"/>
    </source>
</evidence>
<protein>
    <submittedName>
        <fullName evidence="7">Amino acid ABC transporter substrate-binding protein (PAAT family)</fullName>
    </submittedName>
</protein>
<name>A0A2S6HSY9_9FIRM</name>
<evidence type="ECO:0000313" key="8">
    <source>
        <dbReference type="Proteomes" id="UP000237749"/>
    </source>
</evidence>
<dbReference type="PROSITE" id="PS51257">
    <property type="entry name" value="PROKAR_LIPOPROTEIN"/>
    <property type="match status" value="1"/>
</dbReference>
<dbReference type="AlphaFoldDB" id="A0A2S6HSY9"/>
<dbReference type="Pfam" id="PF00497">
    <property type="entry name" value="SBP_bac_3"/>
    <property type="match status" value="1"/>
</dbReference>
<evidence type="ECO:0000256" key="5">
    <source>
        <dbReference type="SAM" id="SignalP"/>
    </source>
</evidence>
<feature type="signal peptide" evidence="5">
    <location>
        <begin position="1"/>
        <end position="28"/>
    </location>
</feature>
<dbReference type="PANTHER" id="PTHR35936:SF17">
    <property type="entry name" value="ARGININE-BINDING EXTRACELLULAR PROTEIN ARTP"/>
    <property type="match status" value="1"/>
</dbReference>
<dbReference type="OrthoDB" id="9774451at2"/>
<dbReference type="InterPro" id="IPR018313">
    <property type="entry name" value="SBP_3_CS"/>
</dbReference>
<keyword evidence="8" id="KW-1185">Reference proteome</keyword>
<comment type="subcellular location">
    <subcellularLocation>
        <location evidence="1">Cell envelope</location>
    </subcellularLocation>
</comment>
<proteinExistence type="inferred from homology"/>
<dbReference type="SMART" id="SM00062">
    <property type="entry name" value="PBPb"/>
    <property type="match status" value="1"/>
</dbReference>
<evidence type="ECO:0000259" key="6">
    <source>
        <dbReference type="SMART" id="SM00062"/>
    </source>
</evidence>